<dbReference type="Proteomes" id="UP001595457">
    <property type="component" value="Unassembled WGS sequence"/>
</dbReference>
<keyword evidence="2" id="KW-1185">Reference proteome</keyword>
<organism evidence="1 2">
    <name type="scientific">Azotobacter bryophylli</name>
    <dbReference type="NCBI Taxonomy" id="1986537"/>
    <lineage>
        <taxon>Bacteria</taxon>
        <taxon>Pseudomonadati</taxon>
        <taxon>Pseudomonadota</taxon>
        <taxon>Gammaproteobacteria</taxon>
        <taxon>Pseudomonadales</taxon>
        <taxon>Pseudomonadaceae</taxon>
        <taxon>Azotobacter</taxon>
    </lineage>
</organism>
<evidence type="ECO:0000313" key="2">
    <source>
        <dbReference type="Proteomes" id="UP001595457"/>
    </source>
</evidence>
<accession>A0ABV7AZJ4</accession>
<protein>
    <submittedName>
        <fullName evidence="1">Uncharacterized protein</fullName>
    </submittedName>
</protein>
<comment type="caution">
    <text evidence="1">The sequence shown here is derived from an EMBL/GenBank/DDBJ whole genome shotgun (WGS) entry which is preliminary data.</text>
</comment>
<reference evidence="2" key="1">
    <citation type="journal article" date="2019" name="Int. J. Syst. Evol. Microbiol.">
        <title>The Global Catalogue of Microorganisms (GCM) 10K type strain sequencing project: providing services to taxonomists for standard genome sequencing and annotation.</title>
        <authorList>
            <consortium name="The Broad Institute Genomics Platform"/>
            <consortium name="The Broad Institute Genome Sequencing Center for Infectious Disease"/>
            <person name="Wu L."/>
            <person name="Ma J."/>
        </authorList>
    </citation>
    <scope>NUCLEOTIDE SEQUENCE [LARGE SCALE GENOMIC DNA]</scope>
    <source>
        <strain evidence="2">KCTC 62195</strain>
    </source>
</reference>
<dbReference type="RefSeq" id="WP_377816660.1">
    <property type="nucleotide sequence ID" value="NZ_JBHRSJ010000035.1"/>
</dbReference>
<name>A0ABV7AZJ4_9GAMM</name>
<evidence type="ECO:0000313" key="1">
    <source>
        <dbReference type="EMBL" id="MFC2974448.1"/>
    </source>
</evidence>
<proteinExistence type="predicted"/>
<dbReference type="EMBL" id="JBHRSJ010000035">
    <property type="protein sequence ID" value="MFC2974448.1"/>
    <property type="molecule type" value="Genomic_DNA"/>
</dbReference>
<gene>
    <name evidence="1" type="ORF">ACFOJE_19830</name>
</gene>
<sequence length="82" mass="9012">MARRHFAKFDAISSAVPADDAFEAVIAVKRRGTDEHARVHQVANGQRYDLMFEANAAAEAALTRVVEVGDDGELIWESTEPI</sequence>